<keyword evidence="11" id="KW-1185">Reference proteome</keyword>
<dbReference type="InterPro" id="IPR036890">
    <property type="entry name" value="HATPase_C_sf"/>
</dbReference>
<gene>
    <name evidence="10" type="ORF">LX99_02971</name>
</gene>
<keyword evidence="3" id="KW-0597">Phosphoprotein</keyword>
<evidence type="ECO:0000256" key="5">
    <source>
        <dbReference type="ARBA" id="ARBA00022777"/>
    </source>
</evidence>
<dbReference type="InterPro" id="IPR003594">
    <property type="entry name" value="HATPase_dom"/>
</dbReference>
<evidence type="ECO:0000256" key="8">
    <source>
        <dbReference type="SAM" id="SignalP"/>
    </source>
</evidence>
<dbReference type="GO" id="GO:0000155">
    <property type="term" value="F:phosphorelay sensor kinase activity"/>
    <property type="evidence" value="ECO:0007669"/>
    <property type="project" value="InterPro"/>
</dbReference>
<keyword evidence="5 10" id="KW-0418">Kinase</keyword>
<protein>
    <recommendedName>
        <fullName evidence="2">histidine kinase</fullName>
        <ecNumber evidence="2">2.7.13.3</ecNumber>
    </recommendedName>
</protein>
<dbReference type="SUPFAM" id="SSF48452">
    <property type="entry name" value="TPR-like"/>
    <property type="match status" value="2"/>
</dbReference>
<dbReference type="Gene3D" id="1.10.287.130">
    <property type="match status" value="1"/>
</dbReference>
<dbReference type="Proteomes" id="UP000245678">
    <property type="component" value="Unassembled WGS sequence"/>
</dbReference>
<dbReference type="RefSeq" id="WP_109608575.1">
    <property type="nucleotide sequence ID" value="NZ_QGHA01000005.1"/>
</dbReference>
<dbReference type="AlphaFoldDB" id="A0A316HAT2"/>
<proteinExistence type="predicted"/>
<evidence type="ECO:0000256" key="6">
    <source>
        <dbReference type="ARBA" id="ARBA00023012"/>
    </source>
</evidence>
<name>A0A316HAT2_9SPHI</name>
<keyword evidence="7" id="KW-1133">Transmembrane helix</keyword>
<keyword evidence="4" id="KW-0808">Transferase</keyword>
<evidence type="ECO:0000256" key="4">
    <source>
        <dbReference type="ARBA" id="ARBA00022679"/>
    </source>
</evidence>
<accession>A0A316HAT2</accession>
<evidence type="ECO:0000313" key="10">
    <source>
        <dbReference type="EMBL" id="PWK77161.1"/>
    </source>
</evidence>
<dbReference type="Gene3D" id="3.30.565.10">
    <property type="entry name" value="Histidine kinase-like ATPase, C-terminal domain"/>
    <property type="match status" value="1"/>
</dbReference>
<dbReference type="Pfam" id="PF02518">
    <property type="entry name" value="HATPase_c"/>
    <property type="match status" value="1"/>
</dbReference>
<dbReference type="InterPro" id="IPR004358">
    <property type="entry name" value="Sig_transdc_His_kin-like_C"/>
</dbReference>
<dbReference type="PANTHER" id="PTHR43711">
    <property type="entry name" value="TWO-COMPONENT HISTIDINE KINASE"/>
    <property type="match status" value="1"/>
</dbReference>
<evidence type="ECO:0000256" key="2">
    <source>
        <dbReference type="ARBA" id="ARBA00012438"/>
    </source>
</evidence>
<dbReference type="PROSITE" id="PS50109">
    <property type="entry name" value="HIS_KIN"/>
    <property type="match status" value="1"/>
</dbReference>
<dbReference type="InterPro" id="IPR005467">
    <property type="entry name" value="His_kinase_dom"/>
</dbReference>
<comment type="caution">
    <text evidence="10">The sequence shown here is derived from an EMBL/GenBank/DDBJ whole genome shotgun (WGS) entry which is preliminary data.</text>
</comment>
<dbReference type="SUPFAM" id="SSF55874">
    <property type="entry name" value="ATPase domain of HSP90 chaperone/DNA topoisomerase II/histidine kinase"/>
    <property type="match status" value="1"/>
</dbReference>
<keyword evidence="7" id="KW-0812">Transmembrane</keyword>
<dbReference type="EC" id="2.7.13.3" evidence="2"/>
<dbReference type="InterPro" id="IPR019734">
    <property type="entry name" value="TPR_rpt"/>
</dbReference>
<dbReference type="PANTHER" id="PTHR43711:SF31">
    <property type="entry name" value="HISTIDINE KINASE"/>
    <property type="match status" value="1"/>
</dbReference>
<evidence type="ECO:0000256" key="3">
    <source>
        <dbReference type="ARBA" id="ARBA00022553"/>
    </source>
</evidence>
<evidence type="ECO:0000313" key="11">
    <source>
        <dbReference type="Proteomes" id="UP000245678"/>
    </source>
</evidence>
<feature type="chain" id="PRO_5016458480" description="histidine kinase" evidence="8">
    <location>
        <begin position="21"/>
        <end position="644"/>
    </location>
</feature>
<dbReference type="FunFam" id="3.30.565.10:FF:000006">
    <property type="entry name" value="Sensor histidine kinase WalK"/>
    <property type="match status" value="1"/>
</dbReference>
<dbReference type="SUPFAM" id="SSF47384">
    <property type="entry name" value="Homodimeric domain of signal transducing histidine kinase"/>
    <property type="match status" value="1"/>
</dbReference>
<dbReference type="InterPro" id="IPR050736">
    <property type="entry name" value="Sensor_HK_Regulatory"/>
</dbReference>
<evidence type="ECO:0000259" key="9">
    <source>
        <dbReference type="PROSITE" id="PS50109"/>
    </source>
</evidence>
<sequence>MRWYAALILLILMPHSAAHALFFHNERPGQNIAVTTKTVDSLNKLAEETYLSAPYEARALAERALLLSEKIKYQEGTGYAFLNLGHVYWSQSYYPISLFYFNSALGYLSKNKPLALAMCYSSIGRVYIDLQNYATALKNLDIAGRYAGTDQAMLSEVYNERSFLYLKLKQFDKGIADARLAMQLSTAINDKPALCILYSRLANAFRLKKQYGRALACSDTALHMSYAVNNRRLRAISFIERAKIFNALNRYDEAIALAQKGVALSDSIGIMDGISSAYNVMAYSFEQKNNLKQSLVYQKLYTGALDSVDSVNKRNNTRLIQSYFELNNRLNNIATVERSARTYREKLHSQRAIIITLIVSLLFVIAALSATYRQYKLKRILLEQMHGQQEALLSQKELIEAQSVNLTNLNNLKDKLLAVIGHDLRTPLANLNAILYLYNTDDALSPAEIGDLMKKIEPVVKGAELTLANLLEWAGNQIKGIHVEPSAVNISCTGNEMLRMFDYQLTQKSIKFKNAAHPQFFVNADEKHVKVILSNLISNAIKFTNNNGVITLSAQVEGENLVVSVADTGRGIPDEKLSTLFKPDSRRHIATGTLGEKGTGIGLFLCRELVEFNGGRLWVSSEINKGSTFSFSLPLADAEGAAVA</sequence>
<dbReference type="EMBL" id="QGHA01000005">
    <property type="protein sequence ID" value="PWK77161.1"/>
    <property type="molecule type" value="Genomic_DNA"/>
</dbReference>
<evidence type="ECO:0000256" key="7">
    <source>
        <dbReference type="SAM" id="Phobius"/>
    </source>
</evidence>
<comment type="catalytic activity">
    <reaction evidence="1">
        <text>ATP + protein L-histidine = ADP + protein N-phospho-L-histidine.</text>
        <dbReference type="EC" id="2.7.13.3"/>
    </reaction>
</comment>
<dbReference type="InterPro" id="IPR011990">
    <property type="entry name" value="TPR-like_helical_dom_sf"/>
</dbReference>
<organism evidence="10 11">
    <name type="scientific">Mucilaginibacter oryzae</name>
    <dbReference type="NCBI Taxonomy" id="468058"/>
    <lineage>
        <taxon>Bacteria</taxon>
        <taxon>Pseudomonadati</taxon>
        <taxon>Bacteroidota</taxon>
        <taxon>Sphingobacteriia</taxon>
        <taxon>Sphingobacteriales</taxon>
        <taxon>Sphingobacteriaceae</taxon>
        <taxon>Mucilaginibacter</taxon>
    </lineage>
</organism>
<feature type="transmembrane region" description="Helical" evidence="7">
    <location>
        <begin position="352"/>
        <end position="372"/>
    </location>
</feature>
<keyword evidence="7" id="KW-0472">Membrane</keyword>
<keyword evidence="8" id="KW-0732">Signal</keyword>
<dbReference type="SMART" id="SM00387">
    <property type="entry name" value="HATPase_c"/>
    <property type="match status" value="1"/>
</dbReference>
<reference evidence="10 11" key="1">
    <citation type="submission" date="2018-05" db="EMBL/GenBank/DDBJ databases">
        <title>Genomic Encyclopedia of Archaeal and Bacterial Type Strains, Phase II (KMG-II): from individual species to whole genera.</title>
        <authorList>
            <person name="Goeker M."/>
        </authorList>
    </citation>
    <scope>NUCLEOTIDE SEQUENCE [LARGE SCALE GENOMIC DNA]</scope>
    <source>
        <strain evidence="10 11">DSM 19975</strain>
    </source>
</reference>
<feature type="signal peptide" evidence="8">
    <location>
        <begin position="1"/>
        <end position="20"/>
    </location>
</feature>
<feature type="domain" description="Histidine kinase" evidence="9">
    <location>
        <begin position="419"/>
        <end position="637"/>
    </location>
</feature>
<dbReference type="PRINTS" id="PR00344">
    <property type="entry name" value="BCTRLSENSOR"/>
</dbReference>
<evidence type="ECO:0000256" key="1">
    <source>
        <dbReference type="ARBA" id="ARBA00000085"/>
    </source>
</evidence>
<dbReference type="InterPro" id="IPR036097">
    <property type="entry name" value="HisK_dim/P_sf"/>
</dbReference>
<keyword evidence="6" id="KW-0902">Two-component regulatory system</keyword>
<dbReference type="Gene3D" id="1.25.40.10">
    <property type="entry name" value="Tetratricopeptide repeat domain"/>
    <property type="match status" value="2"/>
</dbReference>
<dbReference type="SMART" id="SM00028">
    <property type="entry name" value="TPR"/>
    <property type="match status" value="5"/>
</dbReference>